<feature type="compositionally biased region" description="Acidic residues" evidence="1">
    <location>
        <begin position="288"/>
        <end position="301"/>
    </location>
</feature>
<feature type="compositionally biased region" description="Basic and acidic residues" evidence="1">
    <location>
        <begin position="236"/>
        <end position="260"/>
    </location>
</feature>
<feature type="compositionally biased region" description="Acidic residues" evidence="1">
    <location>
        <begin position="370"/>
        <end position="385"/>
    </location>
</feature>
<dbReference type="Proteomes" id="UP000694381">
    <property type="component" value="Unassembled WGS sequence"/>
</dbReference>
<evidence type="ECO:0000313" key="3">
    <source>
        <dbReference type="Proteomes" id="UP000694381"/>
    </source>
</evidence>
<accession>A0A8C6RB70</accession>
<feature type="region of interest" description="Disordered" evidence="1">
    <location>
        <begin position="363"/>
        <end position="402"/>
    </location>
</feature>
<sequence>METDLSVPVSPAFLKVTWARAQVCSRVFTPSLPRSVTPKFSGRWATRAAHPPRSAPLARPLRPAALSLGCSRGFRGGSGSQSSLHGDTASLQARSSEISASGEQSWSSRSTFRGIVVVGSPAGKQPRSDIPVIKIFFFFFFPRNYLDKKDVAPKNRQNGRLLVFDPKDHYFLIPTSLLNNYYFGCRPRLASKLYTSPAQVSPNAKTLSPKKEVSSKKNKDKISFKNTENKIPSKSTESKDIITNRHSDLSSSSFRKESTAGKDAVLAKQEKNNEDCLQDTNDKFSDSTDSEGEDDTNDEDDKGSNTKKESRAPLELMAEFLRAEMGRDYQLAKKLCQMILIYEPENPVAKEFFSLIEEILLKEKTQTHQEDEEDSKEDSSSESEGENSKDASDYSSDECDES</sequence>
<reference evidence="2" key="1">
    <citation type="submission" date="2025-08" db="UniProtKB">
        <authorList>
            <consortium name="Ensembl"/>
        </authorList>
    </citation>
    <scope>IDENTIFICATION</scope>
</reference>
<feature type="compositionally biased region" description="Basic and acidic residues" evidence="1">
    <location>
        <begin position="209"/>
        <end position="223"/>
    </location>
</feature>
<dbReference type="AlphaFoldDB" id="A0A8C6RB70"/>
<proteinExistence type="predicted"/>
<dbReference type="PANTHER" id="PTHR21520">
    <property type="entry name" value="GLUTAMATE-RICH PROTEIN 2"/>
    <property type="match status" value="1"/>
</dbReference>
<protein>
    <submittedName>
        <fullName evidence="2">Glutamate rich 2</fullName>
    </submittedName>
</protein>
<reference evidence="2" key="2">
    <citation type="submission" date="2025-09" db="UniProtKB">
        <authorList>
            <consortium name="Ensembl"/>
        </authorList>
    </citation>
    <scope>IDENTIFICATION</scope>
</reference>
<dbReference type="OMA" id="GPEFCIP"/>
<feature type="compositionally biased region" description="Basic and acidic residues" evidence="1">
    <location>
        <begin position="268"/>
        <end position="286"/>
    </location>
</feature>
<feature type="compositionally biased region" description="Basic and acidic residues" evidence="1">
    <location>
        <begin position="302"/>
        <end position="311"/>
    </location>
</feature>
<feature type="region of interest" description="Disordered" evidence="1">
    <location>
        <begin position="198"/>
        <end position="311"/>
    </location>
</feature>
<name>A0A8C6RB70_NANGA</name>
<dbReference type="PANTHER" id="PTHR21520:SF2">
    <property type="entry name" value="GLUTAMATE-RICH PROTEIN 2"/>
    <property type="match status" value="1"/>
</dbReference>
<dbReference type="Ensembl" id="ENSNGAT00000020480.1">
    <property type="protein sequence ID" value="ENSNGAP00000014882.1"/>
    <property type="gene ID" value="ENSNGAG00000016065.1"/>
</dbReference>
<dbReference type="GeneTree" id="ENSGT00390000017846"/>
<keyword evidence="3" id="KW-1185">Reference proteome</keyword>
<evidence type="ECO:0000256" key="1">
    <source>
        <dbReference type="SAM" id="MobiDB-lite"/>
    </source>
</evidence>
<dbReference type="InterPro" id="IPR026703">
    <property type="entry name" value="ERICH2"/>
</dbReference>
<feature type="compositionally biased region" description="Polar residues" evidence="1">
    <location>
        <begin position="224"/>
        <end position="235"/>
    </location>
</feature>
<evidence type="ECO:0000313" key="2">
    <source>
        <dbReference type="Ensembl" id="ENSNGAP00000014882.1"/>
    </source>
</evidence>
<gene>
    <name evidence="2" type="primary">Erich2</name>
</gene>
<organism evidence="2 3">
    <name type="scientific">Nannospalax galili</name>
    <name type="common">Northern Israeli blind subterranean mole rat</name>
    <name type="synonym">Spalax galili</name>
    <dbReference type="NCBI Taxonomy" id="1026970"/>
    <lineage>
        <taxon>Eukaryota</taxon>
        <taxon>Metazoa</taxon>
        <taxon>Chordata</taxon>
        <taxon>Craniata</taxon>
        <taxon>Vertebrata</taxon>
        <taxon>Euteleostomi</taxon>
        <taxon>Mammalia</taxon>
        <taxon>Eutheria</taxon>
        <taxon>Euarchontoglires</taxon>
        <taxon>Glires</taxon>
        <taxon>Rodentia</taxon>
        <taxon>Myomorpha</taxon>
        <taxon>Muroidea</taxon>
        <taxon>Spalacidae</taxon>
        <taxon>Spalacinae</taxon>
        <taxon>Nannospalax</taxon>
    </lineage>
</organism>